<proteinExistence type="predicted"/>
<protein>
    <submittedName>
        <fullName evidence="4">Benzoate-CoA ligase family protein</fullName>
    </submittedName>
</protein>
<feature type="domain" description="AMP-dependent synthetase/ligase" evidence="2">
    <location>
        <begin position="19"/>
        <end position="366"/>
    </location>
</feature>
<dbReference type="GO" id="GO:0005524">
    <property type="term" value="F:ATP binding"/>
    <property type="evidence" value="ECO:0007669"/>
    <property type="project" value="InterPro"/>
</dbReference>
<feature type="domain" description="AMP-binding enzyme C-terminal" evidence="3">
    <location>
        <begin position="416"/>
        <end position="496"/>
    </location>
</feature>
<name>A0A971M5V9_9BACT</name>
<dbReference type="Gene3D" id="3.40.50.12820">
    <property type="match status" value="1"/>
</dbReference>
<organism evidence="4 5">
    <name type="scientific">Syntrophorhabdus aromaticivorans</name>
    <dbReference type="NCBI Taxonomy" id="328301"/>
    <lineage>
        <taxon>Bacteria</taxon>
        <taxon>Pseudomonadati</taxon>
        <taxon>Thermodesulfobacteriota</taxon>
        <taxon>Syntrophorhabdia</taxon>
        <taxon>Syntrophorhabdales</taxon>
        <taxon>Syntrophorhabdaceae</taxon>
        <taxon>Syntrophorhabdus</taxon>
    </lineage>
</organism>
<dbReference type="PANTHER" id="PTHR43352:SF1">
    <property type="entry name" value="ANTHRANILATE--COA LIGASE"/>
    <property type="match status" value="1"/>
</dbReference>
<comment type="caution">
    <text evidence="4">The sequence shown here is derived from an EMBL/GenBank/DDBJ whole genome shotgun (WGS) entry which is preliminary data.</text>
</comment>
<dbReference type="GO" id="GO:0016405">
    <property type="term" value="F:CoA-ligase activity"/>
    <property type="evidence" value="ECO:0007669"/>
    <property type="project" value="InterPro"/>
</dbReference>
<dbReference type="InterPro" id="IPR025110">
    <property type="entry name" value="AMP-bd_C"/>
</dbReference>
<sequence length="509" mass="56368">MRKSGGRGSFNVAEVLLNENVALRGDKVAIYCGEERITYKTVNENVNRFANTLKTLGIKSKERVMILLPDSPMFIYAFLGSIKHGAWPVPVNTMLNEKDYEYMLDHSEARVLVTETHSKAAGIETGRLCYRLFVDKGLDESLAAVAPEAEAYQAQAGDIAFWLYSSGSTGRPKGVPHRHIDMIHVADHFGRHVLNVQDIDTVFSVSKLFFAYGLGNGLHIPFRFGASTVLLSSSPSPESVMETVSTYKPTIFFGVPTQYNSVLKRMKDGDCFASVRACTSAGEALPPEIFNRWKAATGLEILDGIGSTEALHIFISNMPGDIRPGTSGRVVPGYEAKIIDDAGNEVPPGEAGHLIIRGKSITPGYWRRPDENAEKMLPDGWFKTGDMYTQADGYFTYQGRGDDMLKVGGIWVSPVEIENVLLEHEAVHEAAVVGHDVEGLSKPFGYVALNDQFKDRSGDKDLGEELVCFVSNRLPKFKWLRDVYFVDELPKTATGKIQRFKLRKLRKAS</sequence>
<dbReference type="EMBL" id="JAAYEE010000273">
    <property type="protein sequence ID" value="NLW36613.1"/>
    <property type="molecule type" value="Genomic_DNA"/>
</dbReference>
<dbReference type="Pfam" id="PF13193">
    <property type="entry name" value="AMP-binding_C"/>
    <property type="match status" value="1"/>
</dbReference>
<evidence type="ECO:0000313" key="4">
    <source>
        <dbReference type="EMBL" id="NLW36613.1"/>
    </source>
</evidence>
<dbReference type="InterPro" id="IPR045851">
    <property type="entry name" value="AMP-bd_C_sf"/>
</dbReference>
<accession>A0A971M5V9</accession>
<gene>
    <name evidence="4" type="ORF">GXY80_14220</name>
</gene>
<dbReference type="InterPro" id="IPR000873">
    <property type="entry name" value="AMP-dep_synth/lig_dom"/>
</dbReference>
<dbReference type="Gene3D" id="3.30.300.30">
    <property type="match status" value="1"/>
</dbReference>
<keyword evidence="1 4" id="KW-0436">Ligase</keyword>
<dbReference type="NCBIfam" id="TIGR02262">
    <property type="entry name" value="benz_CoA_lig"/>
    <property type="match status" value="1"/>
</dbReference>
<evidence type="ECO:0000256" key="1">
    <source>
        <dbReference type="ARBA" id="ARBA00022598"/>
    </source>
</evidence>
<dbReference type="AlphaFoldDB" id="A0A971M5V9"/>
<dbReference type="Pfam" id="PF00501">
    <property type="entry name" value="AMP-binding"/>
    <property type="match status" value="1"/>
</dbReference>
<evidence type="ECO:0000259" key="2">
    <source>
        <dbReference type="Pfam" id="PF00501"/>
    </source>
</evidence>
<dbReference type="InterPro" id="IPR011957">
    <property type="entry name" value="Benz_CoA_lig"/>
</dbReference>
<dbReference type="Gene3D" id="2.30.38.10">
    <property type="entry name" value="Luciferase, Domain 3"/>
    <property type="match status" value="1"/>
</dbReference>
<dbReference type="PANTHER" id="PTHR43352">
    <property type="entry name" value="ACETYL-COA SYNTHETASE"/>
    <property type="match status" value="1"/>
</dbReference>
<reference evidence="4" key="1">
    <citation type="journal article" date="2020" name="Biotechnol. Biofuels">
        <title>New insights from the biogas microbiome by comprehensive genome-resolved metagenomics of nearly 1600 species originating from multiple anaerobic digesters.</title>
        <authorList>
            <person name="Campanaro S."/>
            <person name="Treu L."/>
            <person name="Rodriguez-R L.M."/>
            <person name="Kovalovszki A."/>
            <person name="Ziels R.M."/>
            <person name="Maus I."/>
            <person name="Zhu X."/>
            <person name="Kougias P.G."/>
            <person name="Basile A."/>
            <person name="Luo G."/>
            <person name="Schluter A."/>
            <person name="Konstantinidis K.T."/>
            <person name="Angelidaki I."/>
        </authorList>
    </citation>
    <scope>NUCLEOTIDE SEQUENCE</scope>
    <source>
        <strain evidence="4">AS06rmzACSIP_7</strain>
    </source>
</reference>
<dbReference type="GO" id="GO:0016878">
    <property type="term" value="F:acid-thiol ligase activity"/>
    <property type="evidence" value="ECO:0007669"/>
    <property type="project" value="TreeGrafter"/>
</dbReference>
<dbReference type="GO" id="GO:0044550">
    <property type="term" value="P:secondary metabolite biosynthetic process"/>
    <property type="evidence" value="ECO:0007669"/>
    <property type="project" value="TreeGrafter"/>
</dbReference>
<dbReference type="SUPFAM" id="SSF56801">
    <property type="entry name" value="Acetyl-CoA synthetase-like"/>
    <property type="match status" value="1"/>
</dbReference>
<evidence type="ECO:0000259" key="3">
    <source>
        <dbReference type="Pfam" id="PF13193"/>
    </source>
</evidence>
<reference evidence="4" key="2">
    <citation type="submission" date="2020-01" db="EMBL/GenBank/DDBJ databases">
        <authorList>
            <person name="Campanaro S."/>
        </authorList>
    </citation>
    <scope>NUCLEOTIDE SEQUENCE</scope>
    <source>
        <strain evidence="4">AS06rmzACSIP_7</strain>
    </source>
</reference>
<dbReference type="Gene3D" id="3.40.50.980">
    <property type="match status" value="1"/>
</dbReference>
<evidence type="ECO:0000313" key="5">
    <source>
        <dbReference type="Proteomes" id="UP000777265"/>
    </source>
</evidence>
<dbReference type="Proteomes" id="UP000777265">
    <property type="component" value="Unassembled WGS sequence"/>
</dbReference>